<feature type="transmembrane region" description="Helical" evidence="2">
    <location>
        <begin position="56"/>
        <end position="75"/>
    </location>
</feature>
<evidence type="ECO:0008006" key="5">
    <source>
        <dbReference type="Google" id="ProtNLM"/>
    </source>
</evidence>
<feature type="compositionally biased region" description="Basic and acidic residues" evidence="1">
    <location>
        <begin position="92"/>
        <end position="107"/>
    </location>
</feature>
<protein>
    <recommendedName>
        <fullName evidence="5">DUF4383 domain-containing protein</fullName>
    </recommendedName>
</protein>
<dbReference type="AlphaFoldDB" id="A0A4Y3WMY0"/>
<reference evidence="3 4" key="1">
    <citation type="submission" date="2019-06" db="EMBL/GenBank/DDBJ databases">
        <title>Whole genome shotgun sequence of Pseudonocardia hydrocarbonoxydans NBRC 14498.</title>
        <authorList>
            <person name="Hosoyama A."/>
            <person name="Uohara A."/>
            <person name="Ohji S."/>
            <person name="Ichikawa N."/>
        </authorList>
    </citation>
    <scope>NUCLEOTIDE SEQUENCE [LARGE SCALE GENOMIC DNA]</scope>
    <source>
        <strain evidence="3 4">NBRC 14498</strain>
    </source>
</reference>
<sequence>MSLVVGALLIAGGLRGGRTASTVLAVVGVAFLLSGVANVLVLGTPLNLLAFRMSNVVFSLVSGGLLLTLGAYGRFTGRLPDGNPYATGHGAVDADGRPEPVRIEDPGSARAAAELAEAERAEARHAATPAQQAALDALRDVRRPEDRLAGWQRVYDG</sequence>
<keyword evidence="2" id="KW-1133">Transmembrane helix</keyword>
<gene>
    <name evidence="3" type="ORF">PHY01_21310</name>
</gene>
<feature type="transmembrane region" description="Helical" evidence="2">
    <location>
        <begin position="29"/>
        <end position="49"/>
    </location>
</feature>
<dbReference type="EMBL" id="BJNG01000016">
    <property type="protein sequence ID" value="GEC19848.1"/>
    <property type="molecule type" value="Genomic_DNA"/>
</dbReference>
<organism evidence="3 4">
    <name type="scientific">Pseudonocardia hydrocarbonoxydans</name>
    <dbReference type="NCBI Taxonomy" id="76726"/>
    <lineage>
        <taxon>Bacteria</taxon>
        <taxon>Bacillati</taxon>
        <taxon>Actinomycetota</taxon>
        <taxon>Actinomycetes</taxon>
        <taxon>Pseudonocardiales</taxon>
        <taxon>Pseudonocardiaceae</taxon>
        <taxon>Pseudonocardia</taxon>
    </lineage>
</organism>
<evidence type="ECO:0000256" key="1">
    <source>
        <dbReference type="SAM" id="MobiDB-lite"/>
    </source>
</evidence>
<name>A0A4Y3WMY0_9PSEU</name>
<feature type="region of interest" description="Disordered" evidence="1">
    <location>
        <begin position="86"/>
        <end position="139"/>
    </location>
</feature>
<comment type="caution">
    <text evidence="3">The sequence shown here is derived from an EMBL/GenBank/DDBJ whole genome shotgun (WGS) entry which is preliminary data.</text>
</comment>
<evidence type="ECO:0000313" key="4">
    <source>
        <dbReference type="Proteomes" id="UP000320338"/>
    </source>
</evidence>
<proteinExistence type="predicted"/>
<keyword evidence="2" id="KW-0812">Transmembrane</keyword>
<accession>A0A4Y3WMY0</accession>
<feature type="compositionally biased region" description="Low complexity" evidence="1">
    <location>
        <begin position="126"/>
        <end position="136"/>
    </location>
</feature>
<dbReference type="Proteomes" id="UP000320338">
    <property type="component" value="Unassembled WGS sequence"/>
</dbReference>
<keyword evidence="4" id="KW-1185">Reference proteome</keyword>
<dbReference type="OrthoDB" id="5187794at2"/>
<evidence type="ECO:0000313" key="3">
    <source>
        <dbReference type="EMBL" id="GEC19848.1"/>
    </source>
</evidence>
<keyword evidence="2" id="KW-0472">Membrane</keyword>
<evidence type="ECO:0000256" key="2">
    <source>
        <dbReference type="SAM" id="Phobius"/>
    </source>
</evidence>
<dbReference type="RefSeq" id="WP_141278391.1">
    <property type="nucleotide sequence ID" value="NZ_BAAARZ010000004.1"/>
</dbReference>